<dbReference type="Proteomes" id="UP000829194">
    <property type="component" value="Chromosome"/>
</dbReference>
<evidence type="ECO:0000259" key="3">
    <source>
        <dbReference type="Pfam" id="PF24514"/>
    </source>
</evidence>
<evidence type="ECO:0000259" key="2">
    <source>
        <dbReference type="Pfam" id="PF01345"/>
    </source>
</evidence>
<dbReference type="InterPro" id="IPR055371">
    <property type="entry name" value="SpaA_PFL_dom_4"/>
</dbReference>
<evidence type="ECO:0000313" key="5">
    <source>
        <dbReference type="Proteomes" id="UP000829194"/>
    </source>
</evidence>
<evidence type="ECO:0000313" key="4">
    <source>
        <dbReference type="EMBL" id="UNP31099.1"/>
    </source>
</evidence>
<keyword evidence="1" id="KW-0732">Signal</keyword>
<reference evidence="4 5" key="1">
    <citation type="submission" date="2022-03" db="EMBL/GenBank/DDBJ databases">
        <title>Complete genome sequence of Lysobacter capsici VKM B-2533 and Lysobacter gummosus 10.1.1, promising sources of lytic agents.</title>
        <authorList>
            <person name="Tarlachkov S.V."/>
            <person name="Kudryakova I.V."/>
            <person name="Afoshin A.S."/>
            <person name="Leontyevskaya E.A."/>
            <person name="Leontyevskaya N.V."/>
        </authorList>
    </citation>
    <scope>NUCLEOTIDE SEQUENCE [LARGE SCALE GENOMIC DNA]</scope>
    <source>
        <strain evidence="4 5">10.1.1</strain>
    </source>
</reference>
<feature type="chain" id="PRO_5047272226" evidence="1">
    <location>
        <begin position="43"/>
        <end position="765"/>
    </location>
</feature>
<dbReference type="InterPro" id="IPR001434">
    <property type="entry name" value="OmcB-like_DUF11"/>
</dbReference>
<keyword evidence="5" id="KW-1185">Reference proteome</keyword>
<protein>
    <submittedName>
        <fullName evidence="4">DUF11 domain-containing protein</fullName>
    </submittedName>
</protein>
<dbReference type="Pfam" id="PF01345">
    <property type="entry name" value="DUF11"/>
    <property type="match status" value="1"/>
</dbReference>
<feature type="signal peptide" evidence="1">
    <location>
        <begin position="1"/>
        <end position="42"/>
    </location>
</feature>
<dbReference type="PANTHER" id="PTHR34819">
    <property type="entry name" value="LARGE CYSTEINE-RICH PERIPLASMIC PROTEIN OMCB"/>
    <property type="match status" value="1"/>
</dbReference>
<organism evidence="4 5">
    <name type="scientific">Lysobacter gummosus</name>
    <dbReference type="NCBI Taxonomy" id="262324"/>
    <lineage>
        <taxon>Bacteria</taxon>
        <taxon>Pseudomonadati</taxon>
        <taxon>Pseudomonadota</taxon>
        <taxon>Gammaproteobacteria</taxon>
        <taxon>Lysobacterales</taxon>
        <taxon>Lysobacteraceae</taxon>
        <taxon>Lysobacter</taxon>
    </lineage>
</organism>
<dbReference type="InterPro" id="IPR051172">
    <property type="entry name" value="Chlamydia_OmcB"/>
</dbReference>
<proteinExistence type="predicted"/>
<dbReference type="EMBL" id="CP093547">
    <property type="protein sequence ID" value="UNP31099.1"/>
    <property type="molecule type" value="Genomic_DNA"/>
</dbReference>
<sequence length="765" mass="77065">MAPWHTGNACSVRQDRLPAWRRAGLIATLALCASLLAPPARADRAFAPRYQNPATNGDIVGIGNINLHCGGNAVLCAQARNGNGTVVNQDPAIAMVYVDVDTDATTFNSSSATLTLPAGSTVLFAGLYWGGVSASLSRSSVRLRTPGAAAYSALSADELLTNSAGAFGDSAYQGFDDVTALVRAAGNGVYTVANVQTTPRAFGASGSSWGGWALVVAYRDPAQTATRNLNIYDGLLSASDASVPVDIAFSGFITPASGPVNTTLGLLGWDGDATVDGSAGLQYGRNVATLSNVSNAVNPVNNFWNSTISRNGAQLTARTPNYADTLGMDLDFTPPNVPLPNSATSALIRARGSIDEVLIFGMISRATDVARPNLKDQLLKSSTDVNGGSLLPGELLEFTIASQNIGSDASLQSVLTDAIPANTTFEPGSLSIVSGANAGGKSDVAGDDQAEFDAANNRVVFRLGTGANGANGGTIAPGESFSLRFRVRVNAGTAAGTVINNTASVAHRAATLGDNLLDVSDADFATPGDQPTRNVVAALPRIALNKISLRGVDSFGFTLSNTAQAAGTVTTVTAGTPVQVDGDSNSSGLQPYTVSGLGTEVTIAETTLAAGYSLSAAVCRNAGGSDVGTLAGTVYTIPAASLVADDVLTCTFTNSRNQAALSITKDDGSASYTPGGAASYTITVRNDGPDPVSGALVGDSLPNGATLAGAWNCAISAGIGACTPASGGAIGGAAVNLSVDLASGAAATITVPVNFAPAPEAYPPP</sequence>
<feature type="domain" description="DUF11" evidence="2">
    <location>
        <begin position="661"/>
        <end position="755"/>
    </location>
</feature>
<accession>A0ABY3XHI1</accession>
<dbReference type="InterPro" id="IPR047589">
    <property type="entry name" value="DUF11_rpt"/>
</dbReference>
<dbReference type="NCBIfam" id="TIGR01451">
    <property type="entry name" value="B_ant_repeat"/>
    <property type="match status" value="2"/>
</dbReference>
<evidence type="ECO:0000256" key="1">
    <source>
        <dbReference type="SAM" id="SignalP"/>
    </source>
</evidence>
<dbReference type="Pfam" id="PF24514">
    <property type="entry name" value="SpaA_4"/>
    <property type="match status" value="1"/>
</dbReference>
<feature type="domain" description="SpaA-like prealbumin fold" evidence="3">
    <location>
        <begin position="542"/>
        <end position="656"/>
    </location>
</feature>
<gene>
    <name evidence="4" type="ORF">MOV92_07590</name>
</gene>
<name>A0ABY3XHI1_9GAMM</name>
<dbReference type="RefSeq" id="WP_083512373.1">
    <property type="nucleotide sequence ID" value="NZ_CP011131.1"/>
</dbReference>